<evidence type="ECO:0000256" key="1">
    <source>
        <dbReference type="SAM" id="MobiDB-lite"/>
    </source>
</evidence>
<organism evidence="2 3">
    <name type="scientific">Microbacterium esteraromaticum</name>
    <dbReference type="NCBI Taxonomy" id="57043"/>
    <lineage>
        <taxon>Bacteria</taxon>
        <taxon>Bacillati</taxon>
        <taxon>Actinomycetota</taxon>
        <taxon>Actinomycetes</taxon>
        <taxon>Micrococcales</taxon>
        <taxon>Microbacteriaceae</taxon>
        <taxon>Microbacterium</taxon>
    </lineage>
</organism>
<dbReference type="Proteomes" id="UP000196320">
    <property type="component" value="Unassembled WGS sequence"/>
</dbReference>
<dbReference type="AlphaFoldDB" id="A0A1R4I9E2"/>
<evidence type="ECO:0000313" key="2">
    <source>
        <dbReference type="EMBL" id="SJN15923.1"/>
    </source>
</evidence>
<reference evidence="2 3" key="1">
    <citation type="submission" date="2017-02" db="EMBL/GenBank/DDBJ databases">
        <authorList>
            <person name="Peterson S.W."/>
        </authorList>
    </citation>
    <scope>NUCLEOTIDE SEQUENCE [LARGE SCALE GENOMIC DNA]</scope>
    <source>
        <strain evidence="2 3">B Mb 05.01</strain>
    </source>
</reference>
<protein>
    <submittedName>
        <fullName evidence="2">Uncharacterized protein</fullName>
    </submittedName>
</protein>
<feature type="region of interest" description="Disordered" evidence="1">
    <location>
        <begin position="1"/>
        <end position="27"/>
    </location>
</feature>
<proteinExistence type="predicted"/>
<accession>A0A1R4I9E2</accession>
<name>A0A1R4I9E2_9MICO</name>
<dbReference type="EMBL" id="FUKO01000002">
    <property type="protein sequence ID" value="SJN15923.1"/>
    <property type="molecule type" value="Genomic_DNA"/>
</dbReference>
<gene>
    <name evidence="2" type="ORF">FM104_00675</name>
</gene>
<keyword evidence="3" id="KW-1185">Reference proteome</keyword>
<sequence>MDRDGNGLNPDRSNTSRIERGPESLPCLTSSRRVAITTATTTSGITVGL</sequence>
<evidence type="ECO:0000313" key="3">
    <source>
        <dbReference type="Proteomes" id="UP000196320"/>
    </source>
</evidence>